<feature type="domain" description="GSCFA" evidence="1">
    <location>
        <begin position="22"/>
        <end position="257"/>
    </location>
</feature>
<sequence>MNLQTTVDIQQPKSRISHLDSLLFIGSCFAENIGNKTLAYKFKTVINPCGIAYNPISATNTIALISKNKCLKENDFVFNDDLWHSLHHHGRFSQQELDKTKTLIAEEIKQGYNQIVVASHIFLTLGTSWVFEHIATEQVVTNCHKLPAKHFRRRKLSIQEVTNALQTAIHQIRELNSTAEIIFTVSPVRHLKDGLHKNQLSKATLLLGIEKLQQVDKTIGYFPAYEIAMDELRDYRFYAQDFTHLNELGTNYIWERFCETYIKKESQALFPALEKLHKALHHRAINKETSAYQKFKAKVLSQIESLEYKLPFINFTKEKEQLN</sequence>
<gene>
    <name evidence="2" type="ORF">C7377_0531</name>
</gene>
<dbReference type="OrthoDB" id="9807687at2"/>
<evidence type="ECO:0000313" key="3">
    <source>
        <dbReference type="Proteomes" id="UP000251835"/>
    </source>
</evidence>
<accession>A0A7L4UT45</accession>
<evidence type="ECO:0000259" key="1">
    <source>
        <dbReference type="Pfam" id="PF08885"/>
    </source>
</evidence>
<reference evidence="2 3" key="1">
    <citation type="submission" date="2018-05" db="EMBL/GenBank/DDBJ databases">
        <title>Genomic Encyclopedia of Type Strains, Phase IV (KMG-IV): sequencing the most valuable type-strain genomes for metagenomic binning, comparative biology and taxonomic classification.</title>
        <authorList>
            <person name="Goeker M."/>
        </authorList>
    </citation>
    <scope>NUCLEOTIDE SEQUENCE [LARGE SCALE GENOMIC DNA]</scope>
    <source>
        <strain evidence="2 3">DSM 28579</strain>
    </source>
</reference>
<dbReference type="SUPFAM" id="SSF52266">
    <property type="entry name" value="SGNH hydrolase"/>
    <property type="match status" value="1"/>
</dbReference>
<dbReference type="RefSeq" id="WP_116495766.1">
    <property type="nucleotide sequence ID" value="NZ_QENZ01000003.1"/>
</dbReference>
<dbReference type="Proteomes" id="UP000251835">
    <property type="component" value="Unassembled WGS sequence"/>
</dbReference>
<dbReference type="InterPro" id="IPR014982">
    <property type="entry name" value="GSCFA"/>
</dbReference>
<dbReference type="AlphaFoldDB" id="A0A7L4UT45"/>
<dbReference type="EMBL" id="QENZ01000003">
    <property type="protein sequence ID" value="PVX52224.1"/>
    <property type="molecule type" value="Genomic_DNA"/>
</dbReference>
<comment type="caution">
    <text evidence="2">The sequence shown here is derived from an EMBL/GenBank/DDBJ whole genome shotgun (WGS) entry which is preliminary data.</text>
</comment>
<proteinExistence type="predicted"/>
<dbReference type="Pfam" id="PF08885">
    <property type="entry name" value="GSCFA"/>
    <property type="match status" value="1"/>
</dbReference>
<name>A0A7L4UT45_BALHA</name>
<protein>
    <submittedName>
        <fullName evidence="2">GSCFA family protein</fullName>
    </submittedName>
</protein>
<evidence type="ECO:0000313" key="2">
    <source>
        <dbReference type="EMBL" id="PVX52224.1"/>
    </source>
</evidence>
<keyword evidence="3" id="KW-1185">Reference proteome</keyword>
<organism evidence="2 3">
    <name type="scientific">Balneicella halophila</name>
    <dbReference type="NCBI Taxonomy" id="1537566"/>
    <lineage>
        <taxon>Bacteria</taxon>
        <taxon>Pseudomonadati</taxon>
        <taxon>Bacteroidota</taxon>
        <taxon>Bacteroidia</taxon>
        <taxon>Bacteroidales</taxon>
        <taxon>Balneicellaceae</taxon>
        <taxon>Balneicella</taxon>
    </lineage>
</organism>